<evidence type="ECO:0000313" key="2">
    <source>
        <dbReference type="EMBL" id="MDS3861512.1"/>
    </source>
</evidence>
<feature type="transmembrane region" description="Helical" evidence="1">
    <location>
        <begin position="12"/>
        <end position="29"/>
    </location>
</feature>
<organism evidence="2 3">
    <name type="scientific">Pseudocalidococcus azoricus BACA0444</name>
    <dbReference type="NCBI Taxonomy" id="2918990"/>
    <lineage>
        <taxon>Bacteria</taxon>
        <taxon>Bacillati</taxon>
        <taxon>Cyanobacteriota</taxon>
        <taxon>Cyanophyceae</taxon>
        <taxon>Acaryochloridales</taxon>
        <taxon>Thermosynechococcaceae</taxon>
        <taxon>Pseudocalidococcus</taxon>
        <taxon>Pseudocalidococcus azoricus</taxon>
    </lineage>
</organism>
<keyword evidence="1" id="KW-0472">Membrane</keyword>
<name>A0AAE4FUL3_9CYAN</name>
<protein>
    <submittedName>
        <fullName evidence="2">DUF454 family protein</fullName>
    </submittedName>
</protein>
<dbReference type="AlphaFoldDB" id="A0AAE4FUL3"/>
<evidence type="ECO:0000256" key="1">
    <source>
        <dbReference type="SAM" id="Phobius"/>
    </source>
</evidence>
<keyword evidence="1" id="KW-1133">Transmembrane helix</keyword>
<accession>A0AAE4FUL3</accession>
<dbReference type="EMBL" id="JAVMIP010000013">
    <property type="protein sequence ID" value="MDS3861512.1"/>
    <property type="molecule type" value="Genomic_DNA"/>
</dbReference>
<sequence length="64" mass="6804">MKHVQNSARMVLGILFGLIGIIGIILPLIPGTPFLLLAAACLSGLEEETTADPVHKTEHQTVVD</sequence>
<reference evidence="3" key="1">
    <citation type="submission" date="2023-07" db="EMBL/GenBank/DDBJ databases">
        <authorList>
            <person name="Luz R."/>
            <person name="Cordeiro R."/>
            <person name="Fonseca A."/>
            <person name="Goncalves V."/>
        </authorList>
    </citation>
    <scope>NUCLEOTIDE SEQUENCE [LARGE SCALE GENOMIC DNA]</scope>
    <source>
        <strain evidence="3">BACA0444</strain>
    </source>
</reference>
<dbReference type="Pfam" id="PF04304">
    <property type="entry name" value="DUF454"/>
    <property type="match status" value="1"/>
</dbReference>
<keyword evidence="3" id="KW-1185">Reference proteome</keyword>
<comment type="caution">
    <text evidence="2">The sequence shown here is derived from an EMBL/GenBank/DDBJ whole genome shotgun (WGS) entry which is preliminary data.</text>
</comment>
<dbReference type="RefSeq" id="WP_322878753.1">
    <property type="nucleotide sequence ID" value="NZ_JAVMIP010000013.1"/>
</dbReference>
<keyword evidence="1" id="KW-0812">Transmembrane</keyword>
<dbReference type="Proteomes" id="UP001268256">
    <property type="component" value="Unassembled WGS sequence"/>
</dbReference>
<proteinExistence type="predicted"/>
<gene>
    <name evidence="2" type="ORF">RIF25_11915</name>
</gene>
<evidence type="ECO:0000313" key="3">
    <source>
        <dbReference type="Proteomes" id="UP001268256"/>
    </source>
</evidence>
<dbReference type="InterPro" id="IPR007401">
    <property type="entry name" value="DUF454"/>
</dbReference>